<dbReference type="InterPro" id="IPR020841">
    <property type="entry name" value="PKS_Beta-ketoAc_synthase_dom"/>
</dbReference>
<dbReference type="PROSITE" id="PS00606">
    <property type="entry name" value="KS3_1"/>
    <property type="match status" value="1"/>
</dbReference>
<dbReference type="InterPro" id="IPR052568">
    <property type="entry name" value="PKS-FAS_Synthase"/>
</dbReference>
<feature type="compositionally biased region" description="Pro residues" evidence="4">
    <location>
        <begin position="1121"/>
        <end position="1134"/>
    </location>
</feature>
<dbReference type="InterPro" id="IPR036736">
    <property type="entry name" value="ACP-like_sf"/>
</dbReference>
<dbReference type="Proteomes" id="UP001500979">
    <property type="component" value="Unassembled WGS sequence"/>
</dbReference>
<gene>
    <name evidence="6" type="ORF">GCM10010470_46000</name>
</gene>
<dbReference type="Pfam" id="PF00698">
    <property type="entry name" value="Acyl_transf_1"/>
    <property type="match status" value="1"/>
</dbReference>
<dbReference type="Gene3D" id="3.40.366.10">
    <property type="entry name" value="Malonyl-Coenzyme A Acyl Carrier Protein, domain 2"/>
    <property type="match status" value="1"/>
</dbReference>
<dbReference type="SMART" id="SM00825">
    <property type="entry name" value="PKS_KS"/>
    <property type="match status" value="1"/>
</dbReference>
<dbReference type="PANTHER" id="PTHR43074:SF1">
    <property type="entry name" value="BETA-KETOACYL SYNTHASE FAMILY PROTEIN-RELATED"/>
    <property type="match status" value="1"/>
</dbReference>
<dbReference type="InterPro" id="IPR016035">
    <property type="entry name" value="Acyl_Trfase/lysoPLipase"/>
</dbReference>
<name>A0ABN3VI99_9PSEU</name>
<dbReference type="CDD" id="cd00833">
    <property type="entry name" value="PKS"/>
    <property type="match status" value="1"/>
</dbReference>
<evidence type="ECO:0000256" key="1">
    <source>
        <dbReference type="ARBA" id="ARBA00022450"/>
    </source>
</evidence>
<keyword evidence="7" id="KW-1185">Reference proteome</keyword>
<proteinExistence type="predicted"/>
<dbReference type="SUPFAM" id="SSF55048">
    <property type="entry name" value="Probable ACP-binding domain of malonyl-CoA ACP transacylase"/>
    <property type="match status" value="1"/>
</dbReference>
<protein>
    <recommendedName>
        <fullName evidence="5">Ketosynthase family 3 (KS3) domain-containing protein</fullName>
    </recommendedName>
</protein>
<dbReference type="PROSITE" id="PS52004">
    <property type="entry name" value="KS3_2"/>
    <property type="match status" value="1"/>
</dbReference>
<dbReference type="InterPro" id="IPR016036">
    <property type="entry name" value="Malonyl_transacylase_ACP-bd"/>
</dbReference>
<dbReference type="InterPro" id="IPR014031">
    <property type="entry name" value="Ketoacyl_synth_C"/>
</dbReference>
<dbReference type="SUPFAM" id="SSF52151">
    <property type="entry name" value="FabD/lysophospholipase-like"/>
    <property type="match status" value="1"/>
</dbReference>
<dbReference type="Pfam" id="PF00550">
    <property type="entry name" value="PP-binding"/>
    <property type="match status" value="1"/>
</dbReference>
<dbReference type="Gene3D" id="3.30.70.250">
    <property type="entry name" value="Malonyl-CoA ACP transacylase, ACP-binding"/>
    <property type="match status" value="1"/>
</dbReference>
<feature type="domain" description="Ketosynthase family 3 (KS3)" evidence="5">
    <location>
        <begin position="19"/>
        <end position="476"/>
    </location>
</feature>
<evidence type="ECO:0000256" key="4">
    <source>
        <dbReference type="SAM" id="MobiDB-lite"/>
    </source>
</evidence>
<keyword evidence="3" id="KW-0808">Transferase</keyword>
<feature type="region of interest" description="Disordered" evidence="4">
    <location>
        <begin position="1095"/>
        <end position="1137"/>
    </location>
</feature>
<dbReference type="PANTHER" id="PTHR43074">
    <property type="entry name" value="OMEGA-3 POLYUNSATURATED FATTY ACID SYNTHASE PFAB-RELATED"/>
    <property type="match status" value="1"/>
</dbReference>
<keyword evidence="1" id="KW-0596">Phosphopantetheine</keyword>
<organism evidence="6 7">
    <name type="scientific">Saccharopolyspora taberi</name>
    <dbReference type="NCBI Taxonomy" id="60895"/>
    <lineage>
        <taxon>Bacteria</taxon>
        <taxon>Bacillati</taxon>
        <taxon>Actinomycetota</taxon>
        <taxon>Actinomycetes</taxon>
        <taxon>Pseudonocardiales</taxon>
        <taxon>Pseudonocardiaceae</taxon>
        <taxon>Saccharopolyspora</taxon>
    </lineage>
</organism>
<evidence type="ECO:0000256" key="2">
    <source>
        <dbReference type="ARBA" id="ARBA00022553"/>
    </source>
</evidence>
<dbReference type="EMBL" id="BAAAUX010000019">
    <property type="protein sequence ID" value="GAA2805557.1"/>
    <property type="molecule type" value="Genomic_DNA"/>
</dbReference>
<sequence>MSEGTNPMDRDLTGRRLANNPIAIVGMAGLFPMARNYREFWQNIVDGTDCTEEVPESRWRLEDYYDPDPSVPDKTYSHRGGFVPDVDFSPLEWGLPPNQLDLTSTMQLLSLGVARDLLRDSGAVGSEWYDASSTGCVLGTTGPVPLTHPLAARLSTPVLKEVVRSCGLTTEDAEKIAEKYARAFTPWEESTFPGLLANVVAGRVANRLGLGGMNSTVDAACAASLSAIRVAIAELVDGRADMMITGGVDTENSIFGFMCFSKTQALSRSSRISPFSDAADGTLLGEGVGMLALRRLSDAERDGNRIYAVIRGLGSSSDGRSNSIYAPLAKGQRVALDRAYADADCSPGSVELFEAHATGTPVGDRTELTALGGLLRESSQEQHFAAMGSVKSQIGHTKGAAGTASLMKLALSLYNKTLPPTINVERTNPAVDFSDAPFYVNVKTRPWIRDPHRPVRRAAASAMGFGGTNFHFVLEEHARDRAEIETLHRTARAYLWHAQTPQDLLDLVRSDAPSQDGGTVPADHARIGFVASDEATAQELRELAAGQLAREPDAEHWSHPRGVFYRKQAQPNLKIGALFAGQGSQYLEMGLEAALSIPEVGAAFDAANASFDGASTRLAQVVYPPTLLDAELRQEQEAALRKTQHAQPAIGALSAGQYRYLASLGLRCSGFLGHSFGELTALWASGAIADADFFRLARARGEAMAPPADEPGADPGTMAAVQAGRGQVTELLADFPNVVVCNHNAPDQVVVGGPTADVEAFTVACAKRELPARLLSVAAAFHTSHVAHAVEKFRPVVASVRIGEPSASVYANSPGAKYGADPDRNAETLVRQLLEPVEFAEALEAMYADGCTVFVEFGPKQVLTQLVHRTLADAPVVAIPTDGGPLGDSDLSLKQAAVRLAVLGVPLSGINGHLAADFEEVIPTGMTVPISAAEHVPGTRRDAYEAGLTDGFEVSALSRAATSPETTVDDAVHEREQMNDPQAAAPIADAQQAPAYQVPAPTGVPDDDAVRQHVALHTQYLDGQLQVAQALTGLLRDHREWDRQDSRLPEVVESLRGQSVAISQAHARANEVLAELTTAELDGRRSPEAPATVFAEATTVQEPAPQRALTTRPAPDQLPAAPVPQPAAPTPAGPEPVAVQEEPEAVAAGGVVSGGVDVGSVRSALREVVSEKTGYPVEMVDPGMDLESDLGVDSIKRVQILGVVQERFPGLPAVGPEQLGELRTLDQISGFLMADAGDADPKAPTR</sequence>
<dbReference type="SUPFAM" id="SSF53901">
    <property type="entry name" value="Thiolase-like"/>
    <property type="match status" value="1"/>
</dbReference>
<dbReference type="InterPro" id="IPR001227">
    <property type="entry name" value="Ac_transferase_dom_sf"/>
</dbReference>
<dbReference type="Pfam" id="PF02801">
    <property type="entry name" value="Ketoacyl-synt_C"/>
    <property type="match status" value="1"/>
</dbReference>
<dbReference type="SUPFAM" id="SSF47336">
    <property type="entry name" value="ACP-like"/>
    <property type="match status" value="1"/>
</dbReference>
<comment type="caution">
    <text evidence="6">The sequence shown here is derived from an EMBL/GenBank/DDBJ whole genome shotgun (WGS) entry which is preliminary data.</text>
</comment>
<dbReference type="InterPro" id="IPR009081">
    <property type="entry name" value="PP-bd_ACP"/>
</dbReference>
<dbReference type="InterPro" id="IPR014030">
    <property type="entry name" value="Ketoacyl_synth_N"/>
</dbReference>
<accession>A0ABN3VI99</accession>
<dbReference type="Gene3D" id="1.10.1200.10">
    <property type="entry name" value="ACP-like"/>
    <property type="match status" value="1"/>
</dbReference>
<dbReference type="Gene3D" id="3.40.47.10">
    <property type="match status" value="1"/>
</dbReference>
<keyword evidence="2" id="KW-0597">Phosphoprotein</keyword>
<evidence type="ECO:0000313" key="6">
    <source>
        <dbReference type="EMBL" id="GAA2805557.1"/>
    </source>
</evidence>
<dbReference type="Pfam" id="PF00109">
    <property type="entry name" value="ketoacyl-synt"/>
    <property type="match status" value="1"/>
</dbReference>
<reference evidence="6 7" key="1">
    <citation type="journal article" date="2019" name="Int. J. Syst. Evol. Microbiol.">
        <title>The Global Catalogue of Microorganisms (GCM) 10K type strain sequencing project: providing services to taxonomists for standard genome sequencing and annotation.</title>
        <authorList>
            <consortium name="The Broad Institute Genomics Platform"/>
            <consortium name="The Broad Institute Genome Sequencing Center for Infectious Disease"/>
            <person name="Wu L."/>
            <person name="Ma J."/>
        </authorList>
    </citation>
    <scope>NUCLEOTIDE SEQUENCE [LARGE SCALE GENOMIC DNA]</scope>
    <source>
        <strain evidence="6 7">JCM 9383</strain>
    </source>
</reference>
<dbReference type="RefSeq" id="WP_344682957.1">
    <property type="nucleotide sequence ID" value="NZ_BAAAUX010000019.1"/>
</dbReference>
<dbReference type="InterPro" id="IPR016039">
    <property type="entry name" value="Thiolase-like"/>
</dbReference>
<evidence type="ECO:0000313" key="7">
    <source>
        <dbReference type="Proteomes" id="UP001500979"/>
    </source>
</evidence>
<dbReference type="SMART" id="SM00827">
    <property type="entry name" value="PKS_AT"/>
    <property type="match status" value="1"/>
</dbReference>
<evidence type="ECO:0000256" key="3">
    <source>
        <dbReference type="ARBA" id="ARBA00022679"/>
    </source>
</evidence>
<dbReference type="InterPro" id="IPR018201">
    <property type="entry name" value="Ketoacyl_synth_AS"/>
</dbReference>
<evidence type="ECO:0000259" key="5">
    <source>
        <dbReference type="PROSITE" id="PS52004"/>
    </source>
</evidence>
<dbReference type="InterPro" id="IPR014043">
    <property type="entry name" value="Acyl_transferase_dom"/>
</dbReference>